<name>A0ABX8V4U9_9BACT</name>
<dbReference type="RefSeq" id="WP_215217739.1">
    <property type="nucleotide sequence ID" value="NZ_CP075587.1"/>
</dbReference>
<sequence>MAQIILTSAAWYALPKGIDYLTSRPSSLESRIDRVRARLFAYKATLSRLANTNPLIENLKSMASMYYSNMWLAILIAPGFQKIMPFKGFDSIFWRIFTCHILFICKLSKPDCIKFMKSDAALEYMTSSWGLRCINIFSSFSFTKTHILRFIKSHLPDCLASDQLISILDKKLRPSDAYDLLNASYSPEYSRTLFEEGGIIVRFFDSSLAPLDRVRGYNPSARDELFNTIFSNAIRAENVTREYEIRGSFREDHLDGDLIETGASIIRRIKSCRSYIANMQSSLQELPLYAEDIHDTDPILNQIQCPISLRAIRRTITDPTNEKTVYDYESFKIWLEHSRTSPVTRKKIPESFDVRYEGGSRYDSILRYRKTLLQSGELQNPEEFIANLKDIFEEIGTLNDANDIKDASEKVRTFFQKGILNAYDSSYLHALDSCKACKRRHNQDLNDRKEETFQNISLQEVEQSRFIKSELNLEIEKIKTKKEDLIEDFCKPNS</sequence>
<accession>A0ABX8V4U9</accession>
<dbReference type="InterPro" id="IPR013083">
    <property type="entry name" value="Znf_RING/FYVE/PHD"/>
</dbReference>
<dbReference type="EMBL" id="CP075587">
    <property type="protein sequence ID" value="QYF48249.1"/>
    <property type="molecule type" value="Genomic_DNA"/>
</dbReference>
<reference evidence="1 2" key="1">
    <citation type="journal article" date="2022" name="bioRxiv">
        <title>Ecology and evolution of chlamydial symbionts of arthropods.</title>
        <authorList>
            <person name="Halter T."/>
            <person name="Koestlbacher S."/>
            <person name="Collingro A."/>
            <person name="Sixt B.S."/>
            <person name="Toenshoff E.R."/>
            <person name="Hendrickx F."/>
            <person name="Kostanjsek R."/>
            <person name="Horn M."/>
        </authorList>
    </citation>
    <scope>NUCLEOTIDE SEQUENCE [LARGE SCALE GENOMIC DNA]</scope>
    <source>
        <strain evidence="1">W744xW776</strain>
    </source>
</reference>
<dbReference type="Gene3D" id="3.30.40.10">
    <property type="entry name" value="Zinc/RING finger domain, C3HC4 (zinc finger)"/>
    <property type="match status" value="1"/>
</dbReference>
<keyword evidence="2" id="KW-1185">Reference proteome</keyword>
<evidence type="ECO:0000313" key="1">
    <source>
        <dbReference type="EMBL" id="QYF48249.1"/>
    </source>
</evidence>
<gene>
    <name evidence="1" type="ORF">RHABOEDO_000373</name>
</gene>
<evidence type="ECO:0000313" key="2">
    <source>
        <dbReference type="Proteomes" id="UP000826014"/>
    </source>
</evidence>
<organism evidence="1 2">
    <name type="scientific">Candidatus Rhabdochlamydia oedothoracis</name>
    <dbReference type="NCBI Taxonomy" id="2720720"/>
    <lineage>
        <taxon>Bacteria</taxon>
        <taxon>Pseudomonadati</taxon>
        <taxon>Chlamydiota</taxon>
        <taxon>Chlamydiia</taxon>
        <taxon>Parachlamydiales</taxon>
        <taxon>Candidatus Rhabdochlamydiaceae</taxon>
        <taxon>Candidatus Rhabdochlamydia</taxon>
    </lineage>
</organism>
<evidence type="ECO:0008006" key="3">
    <source>
        <dbReference type="Google" id="ProtNLM"/>
    </source>
</evidence>
<dbReference type="Proteomes" id="UP000826014">
    <property type="component" value="Chromosome"/>
</dbReference>
<protein>
    <recommendedName>
        <fullName evidence="3">U-box domain-containing protein</fullName>
    </recommendedName>
</protein>
<proteinExistence type="predicted"/>